<reference evidence="1 2" key="1">
    <citation type="journal article" date="2013" name="Genome Announc.">
        <title>Draft Genome Sequence of the Psychrophilic and Alkaliphilic Rhodonellum psychrophilum Strain GCM71T.</title>
        <authorList>
            <person name="Hauptmann A.L."/>
            <person name="Glaring M.A."/>
            <person name="Hallin P.F."/>
            <person name="Prieme A."/>
            <person name="Stougaard P."/>
        </authorList>
    </citation>
    <scope>NUCLEOTIDE SEQUENCE [LARGE SCALE GENOMIC DNA]</scope>
    <source>
        <strain evidence="1 2">GCM71</strain>
    </source>
</reference>
<proteinExistence type="predicted"/>
<organism evidence="1 2">
    <name type="scientific">Rhodonellum psychrophilum GCM71 = DSM 17998</name>
    <dbReference type="NCBI Taxonomy" id="1123057"/>
    <lineage>
        <taxon>Bacteria</taxon>
        <taxon>Pseudomonadati</taxon>
        <taxon>Bacteroidota</taxon>
        <taxon>Cytophagia</taxon>
        <taxon>Cytophagales</taxon>
        <taxon>Cytophagaceae</taxon>
        <taxon>Rhodonellum</taxon>
    </lineage>
</organism>
<name>U5BSN6_9BACT</name>
<keyword evidence="2" id="KW-1185">Reference proteome</keyword>
<accession>U5BSN6</accession>
<comment type="caution">
    <text evidence="1">The sequence shown here is derived from an EMBL/GenBank/DDBJ whole genome shotgun (WGS) entry which is preliminary data.</text>
</comment>
<dbReference type="AlphaFoldDB" id="U5BSN6"/>
<dbReference type="Proteomes" id="UP000016843">
    <property type="component" value="Unassembled WGS sequence"/>
</dbReference>
<protein>
    <submittedName>
        <fullName evidence="1">Uncharacterized protein</fullName>
    </submittedName>
</protein>
<evidence type="ECO:0000313" key="2">
    <source>
        <dbReference type="Proteomes" id="UP000016843"/>
    </source>
</evidence>
<evidence type="ECO:0000313" key="1">
    <source>
        <dbReference type="EMBL" id="ERM80534.1"/>
    </source>
</evidence>
<sequence>MKICSNARDSLYILLAQSLHLISYLLQFQFFKIKINSLISNSFPWYLIGPVVHRLFLDSSVG</sequence>
<gene>
    <name evidence="1" type="ORF">P872_12875</name>
</gene>
<dbReference type="EMBL" id="AWXR01000092">
    <property type="protein sequence ID" value="ERM80534.1"/>
    <property type="molecule type" value="Genomic_DNA"/>
</dbReference>